<reference evidence="18 19" key="1">
    <citation type="journal article" date="2018" name="PLoS Genet.">
        <title>Population sequencing reveals clonal diversity and ancestral inbreeding in the grapevine cultivar Chardonnay.</title>
        <authorList>
            <person name="Roach M.J."/>
            <person name="Johnson D.L."/>
            <person name="Bohlmann J."/>
            <person name="van Vuuren H.J."/>
            <person name="Jones S.J."/>
            <person name="Pretorius I.S."/>
            <person name="Schmidt S.A."/>
            <person name="Borneman A.R."/>
        </authorList>
    </citation>
    <scope>NUCLEOTIDE SEQUENCE [LARGE SCALE GENOMIC DNA]</scope>
    <source>
        <strain evidence="19">cv. Chardonnay</strain>
        <tissue evidence="18">Leaf</tissue>
    </source>
</reference>
<evidence type="ECO:0000256" key="1">
    <source>
        <dbReference type="ARBA" id="ARBA00004167"/>
    </source>
</evidence>
<evidence type="ECO:0000313" key="18">
    <source>
        <dbReference type="EMBL" id="RVX17214.1"/>
    </source>
</evidence>
<dbReference type="Pfam" id="PF00069">
    <property type="entry name" value="Pkinase"/>
    <property type="match status" value="1"/>
</dbReference>
<dbReference type="GO" id="GO:0004674">
    <property type="term" value="F:protein serine/threonine kinase activity"/>
    <property type="evidence" value="ECO:0007669"/>
    <property type="project" value="UniProtKB-KW"/>
</dbReference>
<feature type="transmembrane region" description="Helical" evidence="16">
    <location>
        <begin position="451"/>
        <end position="473"/>
    </location>
</feature>
<comment type="caution">
    <text evidence="18">The sequence shown here is derived from an EMBL/GenBank/DDBJ whole genome shotgun (WGS) entry which is preliminary data.</text>
</comment>
<dbReference type="PROSITE" id="PS50011">
    <property type="entry name" value="PROTEIN_KINASE_DOM"/>
    <property type="match status" value="1"/>
</dbReference>
<keyword evidence="11 15" id="KW-0067">ATP-binding</keyword>
<dbReference type="InterPro" id="IPR032675">
    <property type="entry name" value="LRR_dom_sf"/>
</dbReference>
<dbReference type="Pfam" id="PF13855">
    <property type="entry name" value="LRR_8"/>
    <property type="match status" value="1"/>
</dbReference>
<dbReference type="InterPro" id="IPR024788">
    <property type="entry name" value="Malectin-like_Carb-bd_dom"/>
</dbReference>
<name>A0A438K7P1_VITVI</name>
<dbReference type="GO" id="GO:0005524">
    <property type="term" value="F:ATP binding"/>
    <property type="evidence" value="ECO:0007669"/>
    <property type="project" value="UniProtKB-UniRule"/>
</dbReference>
<dbReference type="InterPro" id="IPR008271">
    <property type="entry name" value="Ser/Thr_kinase_AS"/>
</dbReference>
<dbReference type="EMBL" id="QGNW01000014">
    <property type="protein sequence ID" value="RVX17214.1"/>
    <property type="molecule type" value="Genomic_DNA"/>
</dbReference>
<evidence type="ECO:0000256" key="16">
    <source>
        <dbReference type="SAM" id="Phobius"/>
    </source>
</evidence>
<keyword evidence="9 15" id="KW-0547">Nucleotide-binding</keyword>
<sequence length="817" mass="91728">MERETCFISIDCGVDEGYLDNTTNIFYSSDANFIDSGENRNISLYFTSDIFERQLKNVRSFPEGVKNCYTLQPEQGKDNNYLIRVAFWYGNYDAMDQPPEFKLYLGVEEWDSVKLNKSHDQMIWKEIIHVPKTDDIYVCLVNTGSGIPFISALELRALGNSIYNKTQSGSLVLFNRINFGSATNETLTVHNFSPRYGDDVLDRLWNARYFPHWESIQAPYSSSLLSETEFKLPPKVMETAVKPLSGSYLNFTLGDIDSSEEFYIGSQLNFSLAKTNQSTLPPIMNALEIYKIKEFLQSPTEQRDVDAMKKIKSVYQVMKSSWQGDPCLPINYLWDGLICSDNGYNAPSIISLNLSSSNLTGKMDVSFSNLTSLQYLDLSYNNLTGEVPNFLAELPSLKTLNLSWNNFTGSVPLALIEKHNDRSLSLSLDGNPYLCNTTSCAGAKKKNKKTVVVPVVASITLFLVLLGGLAILWSFKRRREQNIDIVVKPTDQEDKALESKYLRLSYSEVERITDNFQNQIGKGGSGKVYRGRLSDDTEVAVKLLSSSSAEGFKLFQTEASFSIYSCIQVILAKLLTRVHHRNLVSLFGYCDEVYLTHAMISDKEEAVLSWKQRVGIALDAAEGLEYLHNGCKPPIIHRDIKTDNILLNEKLEAKVADFGWSRSMPVEGQTHVSTRIVGTEGYFDPEYQETSRLTEKSDVYSFGIVLLELISGQPAIIKSSESSTIHILQWVCPLLEMGDIGGIVDPRLNEDFDTNSSWRAVETAIGCVVHSSSEWPTMSDVVAKLKECRSYMETTTANMEEDSGSIITEAAMSPQAR</sequence>
<evidence type="ECO:0000313" key="19">
    <source>
        <dbReference type="Proteomes" id="UP000288805"/>
    </source>
</evidence>
<proteinExistence type="predicted"/>
<evidence type="ECO:0000256" key="14">
    <source>
        <dbReference type="ARBA" id="ARBA00023170"/>
    </source>
</evidence>
<feature type="domain" description="Protein kinase" evidence="17">
    <location>
        <begin position="514"/>
        <end position="817"/>
    </location>
</feature>
<dbReference type="PANTHER" id="PTHR45631:SF206">
    <property type="entry name" value="PROTEIN KINASE DOMAIN-CONTAINING PROTEIN"/>
    <property type="match status" value="1"/>
</dbReference>
<dbReference type="Pfam" id="PF12819">
    <property type="entry name" value="Malectin_like"/>
    <property type="match status" value="1"/>
</dbReference>
<keyword evidence="4" id="KW-0433">Leucine-rich repeat</keyword>
<evidence type="ECO:0000256" key="9">
    <source>
        <dbReference type="ARBA" id="ARBA00022741"/>
    </source>
</evidence>
<dbReference type="FunFam" id="3.80.10.10:FF:000129">
    <property type="entry name" value="Leucine-rich repeat receptor-like kinase"/>
    <property type="match status" value="1"/>
</dbReference>
<dbReference type="AlphaFoldDB" id="A0A438K7P1"/>
<dbReference type="SUPFAM" id="SSF52058">
    <property type="entry name" value="L domain-like"/>
    <property type="match status" value="1"/>
</dbReference>
<keyword evidence="12 16" id="KW-1133">Transmembrane helix</keyword>
<dbReference type="PANTHER" id="PTHR45631">
    <property type="entry name" value="OS07G0107800 PROTEIN-RELATED"/>
    <property type="match status" value="1"/>
</dbReference>
<evidence type="ECO:0000256" key="13">
    <source>
        <dbReference type="ARBA" id="ARBA00023136"/>
    </source>
</evidence>
<comment type="subcellular location">
    <subcellularLocation>
        <location evidence="1">Membrane</location>
        <topology evidence="1">Single-pass membrane protein</topology>
    </subcellularLocation>
</comment>
<dbReference type="PROSITE" id="PS00108">
    <property type="entry name" value="PROTEIN_KINASE_ST"/>
    <property type="match status" value="1"/>
</dbReference>
<evidence type="ECO:0000256" key="10">
    <source>
        <dbReference type="ARBA" id="ARBA00022777"/>
    </source>
</evidence>
<dbReference type="Proteomes" id="UP000288805">
    <property type="component" value="Unassembled WGS sequence"/>
</dbReference>
<protein>
    <submittedName>
        <fullName evidence="18">Putative leucine-rich repeat receptor-like protein kinase</fullName>
    </submittedName>
</protein>
<evidence type="ECO:0000256" key="5">
    <source>
        <dbReference type="ARBA" id="ARBA00022679"/>
    </source>
</evidence>
<evidence type="ECO:0000256" key="11">
    <source>
        <dbReference type="ARBA" id="ARBA00022840"/>
    </source>
</evidence>
<evidence type="ECO:0000256" key="7">
    <source>
        <dbReference type="ARBA" id="ARBA00022729"/>
    </source>
</evidence>
<evidence type="ECO:0000256" key="3">
    <source>
        <dbReference type="ARBA" id="ARBA00022553"/>
    </source>
</evidence>
<dbReference type="PROSITE" id="PS51450">
    <property type="entry name" value="LRR"/>
    <property type="match status" value="1"/>
</dbReference>
<evidence type="ECO:0000256" key="8">
    <source>
        <dbReference type="ARBA" id="ARBA00022737"/>
    </source>
</evidence>
<evidence type="ECO:0000256" key="2">
    <source>
        <dbReference type="ARBA" id="ARBA00022527"/>
    </source>
</evidence>
<keyword evidence="7" id="KW-0732">Signal</keyword>
<dbReference type="SMART" id="SM00220">
    <property type="entry name" value="S_TKc"/>
    <property type="match status" value="1"/>
</dbReference>
<dbReference type="Gene3D" id="1.10.510.10">
    <property type="entry name" value="Transferase(Phosphotransferase) domain 1"/>
    <property type="match status" value="1"/>
</dbReference>
<feature type="binding site" evidence="15">
    <location>
        <position position="542"/>
    </location>
    <ligand>
        <name>ATP</name>
        <dbReference type="ChEBI" id="CHEBI:30616"/>
    </ligand>
</feature>
<keyword evidence="2" id="KW-0723">Serine/threonine-protein kinase</keyword>
<dbReference type="InterPro" id="IPR001611">
    <property type="entry name" value="Leu-rich_rpt"/>
</dbReference>
<evidence type="ECO:0000256" key="6">
    <source>
        <dbReference type="ARBA" id="ARBA00022692"/>
    </source>
</evidence>
<evidence type="ECO:0000256" key="12">
    <source>
        <dbReference type="ARBA" id="ARBA00022989"/>
    </source>
</evidence>
<keyword evidence="14 18" id="KW-0675">Receptor</keyword>
<keyword evidence="8" id="KW-0677">Repeat</keyword>
<keyword evidence="3" id="KW-0597">Phosphoprotein</keyword>
<keyword evidence="13 16" id="KW-0472">Membrane</keyword>
<dbReference type="InterPro" id="IPR000719">
    <property type="entry name" value="Prot_kinase_dom"/>
</dbReference>
<dbReference type="InterPro" id="IPR011009">
    <property type="entry name" value="Kinase-like_dom_sf"/>
</dbReference>
<evidence type="ECO:0000256" key="15">
    <source>
        <dbReference type="PROSITE-ProRule" id="PRU10141"/>
    </source>
</evidence>
<dbReference type="Gene3D" id="3.80.10.10">
    <property type="entry name" value="Ribonuclease Inhibitor"/>
    <property type="match status" value="1"/>
</dbReference>
<dbReference type="PROSITE" id="PS00107">
    <property type="entry name" value="PROTEIN_KINASE_ATP"/>
    <property type="match status" value="1"/>
</dbReference>
<evidence type="ECO:0000256" key="4">
    <source>
        <dbReference type="ARBA" id="ARBA00022614"/>
    </source>
</evidence>
<dbReference type="SUPFAM" id="SSF56112">
    <property type="entry name" value="Protein kinase-like (PK-like)"/>
    <property type="match status" value="1"/>
</dbReference>
<keyword evidence="10 18" id="KW-0418">Kinase</keyword>
<dbReference type="InterPro" id="IPR017441">
    <property type="entry name" value="Protein_kinase_ATP_BS"/>
</dbReference>
<accession>A0A438K7P1</accession>
<keyword evidence="5" id="KW-0808">Transferase</keyword>
<organism evidence="18 19">
    <name type="scientific">Vitis vinifera</name>
    <name type="common">Grape</name>
    <dbReference type="NCBI Taxonomy" id="29760"/>
    <lineage>
        <taxon>Eukaryota</taxon>
        <taxon>Viridiplantae</taxon>
        <taxon>Streptophyta</taxon>
        <taxon>Embryophyta</taxon>
        <taxon>Tracheophyta</taxon>
        <taxon>Spermatophyta</taxon>
        <taxon>Magnoliopsida</taxon>
        <taxon>eudicotyledons</taxon>
        <taxon>Gunneridae</taxon>
        <taxon>Pentapetalae</taxon>
        <taxon>rosids</taxon>
        <taxon>Vitales</taxon>
        <taxon>Vitaceae</taxon>
        <taxon>Viteae</taxon>
        <taxon>Vitis</taxon>
    </lineage>
</organism>
<gene>
    <name evidence="18" type="primary">VvCHDp000290_9</name>
    <name evidence="18" type="ORF">CK203_003054</name>
</gene>
<dbReference type="FunFam" id="1.10.510.10:FF:000146">
    <property type="entry name" value="LRR receptor-like serine/threonine-protein kinase IOS1"/>
    <property type="match status" value="1"/>
</dbReference>
<dbReference type="Gene3D" id="3.30.200.20">
    <property type="entry name" value="Phosphorylase Kinase, domain 1"/>
    <property type="match status" value="1"/>
</dbReference>
<dbReference type="GO" id="GO:0016020">
    <property type="term" value="C:membrane"/>
    <property type="evidence" value="ECO:0007669"/>
    <property type="project" value="UniProtKB-SubCell"/>
</dbReference>
<keyword evidence="6 16" id="KW-0812">Transmembrane</keyword>
<evidence type="ECO:0000259" key="17">
    <source>
        <dbReference type="PROSITE" id="PS50011"/>
    </source>
</evidence>